<dbReference type="RefSeq" id="XP_041220794.1">
    <property type="nucleotide sequence ID" value="XM_041362840.1"/>
</dbReference>
<name>A0AAD4DYZ6_9AGAM</name>
<comment type="caution">
    <text evidence="2">The sequence shown here is derived from an EMBL/GenBank/DDBJ whole genome shotgun (WGS) entry which is preliminary data.</text>
</comment>
<evidence type="ECO:0000313" key="3">
    <source>
        <dbReference type="Proteomes" id="UP001195769"/>
    </source>
</evidence>
<evidence type="ECO:0000313" key="2">
    <source>
        <dbReference type="EMBL" id="KAG1895218.1"/>
    </source>
</evidence>
<sequence>MALNLYNKLHEADPVDFSNQRLYLPCIKFRLTNIQRRHDQDEERYFTYDLRAKGLRDLLIITDKELMYSQKTKFFLVRPWDCRLLELLDHSSDTESIDNLSCSPSPSDSHGGFPGDDESLGSESGEQALQLIAHLKQPFRAFLLMHKRAKEYTRIVPEYDIIAQVEETTSIQNMTKWVKRVEVV</sequence>
<feature type="compositionally biased region" description="Polar residues" evidence="1">
    <location>
        <begin position="98"/>
        <end position="108"/>
    </location>
</feature>
<gene>
    <name evidence="2" type="ORF">F5891DRAFT_1059646</name>
</gene>
<dbReference type="GeneID" id="64657138"/>
<reference evidence="2" key="1">
    <citation type="journal article" date="2020" name="New Phytol.">
        <title>Comparative genomics reveals dynamic genome evolution in host specialist ectomycorrhizal fungi.</title>
        <authorList>
            <person name="Lofgren L.A."/>
            <person name="Nguyen N.H."/>
            <person name="Vilgalys R."/>
            <person name="Ruytinx J."/>
            <person name="Liao H.L."/>
            <person name="Branco S."/>
            <person name="Kuo A."/>
            <person name="LaButti K."/>
            <person name="Lipzen A."/>
            <person name="Andreopoulos W."/>
            <person name="Pangilinan J."/>
            <person name="Riley R."/>
            <person name="Hundley H."/>
            <person name="Na H."/>
            <person name="Barry K."/>
            <person name="Grigoriev I.V."/>
            <person name="Stajich J.E."/>
            <person name="Kennedy P.G."/>
        </authorList>
    </citation>
    <scope>NUCLEOTIDE SEQUENCE</scope>
    <source>
        <strain evidence="2">FC203</strain>
    </source>
</reference>
<accession>A0AAD4DYZ6</accession>
<dbReference type="EMBL" id="JABBWK010000069">
    <property type="protein sequence ID" value="KAG1895218.1"/>
    <property type="molecule type" value="Genomic_DNA"/>
</dbReference>
<dbReference type="Proteomes" id="UP001195769">
    <property type="component" value="Unassembled WGS sequence"/>
</dbReference>
<feature type="region of interest" description="Disordered" evidence="1">
    <location>
        <begin position="98"/>
        <end position="122"/>
    </location>
</feature>
<dbReference type="AlphaFoldDB" id="A0AAD4DYZ6"/>
<keyword evidence="3" id="KW-1185">Reference proteome</keyword>
<proteinExistence type="predicted"/>
<organism evidence="2 3">
    <name type="scientific">Suillus fuscotomentosus</name>
    <dbReference type="NCBI Taxonomy" id="1912939"/>
    <lineage>
        <taxon>Eukaryota</taxon>
        <taxon>Fungi</taxon>
        <taxon>Dikarya</taxon>
        <taxon>Basidiomycota</taxon>
        <taxon>Agaricomycotina</taxon>
        <taxon>Agaricomycetes</taxon>
        <taxon>Agaricomycetidae</taxon>
        <taxon>Boletales</taxon>
        <taxon>Suillineae</taxon>
        <taxon>Suillaceae</taxon>
        <taxon>Suillus</taxon>
    </lineage>
</organism>
<protein>
    <submittedName>
        <fullName evidence="2">Uncharacterized protein</fullName>
    </submittedName>
</protein>
<evidence type="ECO:0000256" key="1">
    <source>
        <dbReference type="SAM" id="MobiDB-lite"/>
    </source>
</evidence>